<evidence type="ECO:0000313" key="2">
    <source>
        <dbReference type="Proteomes" id="UP000640725"/>
    </source>
</evidence>
<accession>A0ABR9UJU1</accession>
<keyword evidence="2" id="KW-1185">Reference proteome</keyword>
<reference evidence="1 2" key="1">
    <citation type="submission" date="2020-10" db="EMBL/GenBank/DDBJ databases">
        <authorList>
            <person name="Castelo-Branco R."/>
            <person name="Eusebio N."/>
            <person name="Adriana R."/>
            <person name="Vieira A."/>
            <person name="Brugerolle De Fraissinette N."/>
            <person name="Rezende De Castro R."/>
            <person name="Schneider M.P."/>
            <person name="Vasconcelos V."/>
            <person name="Leao P.N."/>
        </authorList>
    </citation>
    <scope>NUCLEOTIDE SEQUENCE [LARGE SCALE GENOMIC DNA]</scope>
    <source>
        <strain evidence="1 2">LEGE 06226</strain>
    </source>
</reference>
<proteinExistence type="predicted"/>
<comment type="caution">
    <text evidence="1">The sequence shown here is derived from an EMBL/GenBank/DDBJ whole genome shotgun (WGS) entry which is preliminary data.</text>
</comment>
<sequence length="93" mass="11059">MNIITPDPIKFTSEKLGLAIPKFKIGDRVKRSYICDDQFDERNGQIITFYGVILWMIPDAKLKQWEYFILFDDEKPKYFDCDLPYLDDEIELA</sequence>
<dbReference type="EMBL" id="JADEWU010000098">
    <property type="protein sequence ID" value="MBE9146404.1"/>
    <property type="molecule type" value="Genomic_DNA"/>
</dbReference>
<dbReference type="RefSeq" id="WP_193871745.1">
    <property type="nucleotide sequence ID" value="NZ_JADEWU010000098.1"/>
</dbReference>
<dbReference type="Proteomes" id="UP000640725">
    <property type="component" value="Unassembled WGS sequence"/>
</dbReference>
<gene>
    <name evidence="1" type="ORF">IQ236_24730</name>
</gene>
<protein>
    <submittedName>
        <fullName evidence="1">Uncharacterized protein</fullName>
    </submittedName>
</protein>
<organism evidence="1 2">
    <name type="scientific">Planktothrix mougeotii LEGE 06226</name>
    <dbReference type="NCBI Taxonomy" id="1828728"/>
    <lineage>
        <taxon>Bacteria</taxon>
        <taxon>Bacillati</taxon>
        <taxon>Cyanobacteriota</taxon>
        <taxon>Cyanophyceae</taxon>
        <taxon>Oscillatoriophycideae</taxon>
        <taxon>Oscillatoriales</taxon>
        <taxon>Microcoleaceae</taxon>
        <taxon>Planktothrix</taxon>
    </lineage>
</organism>
<name>A0ABR9UJU1_9CYAN</name>
<evidence type="ECO:0000313" key="1">
    <source>
        <dbReference type="EMBL" id="MBE9146404.1"/>
    </source>
</evidence>